<dbReference type="GO" id="GO:0051538">
    <property type="term" value="F:3 iron, 4 sulfur cluster binding"/>
    <property type="evidence" value="ECO:0007669"/>
    <property type="project" value="UniProtKB-KW"/>
</dbReference>
<keyword evidence="11" id="KW-1185">Reference proteome</keyword>
<evidence type="ECO:0000256" key="1">
    <source>
        <dbReference type="ARBA" id="ARBA00001927"/>
    </source>
</evidence>
<evidence type="ECO:0000256" key="7">
    <source>
        <dbReference type="ARBA" id="ARBA00023291"/>
    </source>
</evidence>
<accession>A0A2N3Y1Q7</accession>
<dbReference type="PANTHER" id="PTHR36923">
    <property type="entry name" value="FERREDOXIN"/>
    <property type="match status" value="1"/>
</dbReference>
<dbReference type="PRINTS" id="PR00352">
    <property type="entry name" value="3FE4SFRDOXIN"/>
</dbReference>
<dbReference type="Gene3D" id="3.30.70.20">
    <property type="match status" value="1"/>
</dbReference>
<dbReference type="SUPFAM" id="SSF54862">
    <property type="entry name" value="4Fe-4S ferredoxins"/>
    <property type="match status" value="1"/>
</dbReference>
<dbReference type="InterPro" id="IPR051269">
    <property type="entry name" value="Fe-S_cluster_ET"/>
</dbReference>
<gene>
    <name evidence="10" type="ORF">A8926_4664</name>
</gene>
<name>A0A2N3Y1Q7_SACSN</name>
<evidence type="ECO:0000259" key="9">
    <source>
        <dbReference type="PROSITE" id="PS51379"/>
    </source>
</evidence>
<dbReference type="AlphaFoldDB" id="A0A2N3Y1Q7"/>
<dbReference type="EMBL" id="PJNB01000001">
    <property type="protein sequence ID" value="PKW16781.1"/>
    <property type="molecule type" value="Genomic_DNA"/>
</dbReference>
<comment type="cofactor">
    <cofactor evidence="1">
        <name>[3Fe-4S] cluster</name>
        <dbReference type="ChEBI" id="CHEBI:21137"/>
    </cofactor>
</comment>
<evidence type="ECO:0000256" key="2">
    <source>
        <dbReference type="ARBA" id="ARBA00022448"/>
    </source>
</evidence>
<evidence type="ECO:0000256" key="4">
    <source>
        <dbReference type="ARBA" id="ARBA00022982"/>
    </source>
</evidence>
<organism evidence="10 11">
    <name type="scientific">Saccharopolyspora spinosa</name>
    <dbReference type="NCBI Taxonomy" id="60894"/>
    <lineage>
        <taxon>Bacteria</taxon>
        <taxon>Bacillati</taxon>
        <taxon>Actinomycetota</taxon>
        <taxon>Actinomycetes</taxon>
        <taxon>Pseudonocardiales</taxon>
        <taxon>Pseudonocardiaceae</taxon>
        <taxon>Saccharopolyspora</taxon>
    </lineage>
</organism>
<dbReference type="InterPro" id="IPR001080">
    <property type="entry name" value="3Fe4S_ferredoxin"/>
</dbReference>
<keyword evidence="6 8" id="KW-0411">Iron-sulfur</keyword>
<dbReference type="PROSITE" id="PS51379">
    <property type="entry name" value="4FE4S_FER_2"/>
    <property type="match status" value="1"/>
</dbReference>
<sequence>MKINVDTGKCIGSGACVVACEEVFGLDDDGVVVVLQSNPPAELRERVHEAAEACPAEVIETTD</sequence>
<evidence type="ECO:0000256" key="5">
    <source>
        <dbReference type="ARBA" id="ARBA00023004"/>
    </source>
</evidence>
<keyword evidence="7" id="KW-0003">3Fe-4S</keyword>
<dbReference type="InterPro" id="IPR017896">
    <property type="entry name" value="4Fe4S_Fe-S-bd"/>
</dbReference>
<reference evidence="10" key="1">
    <citation type="submission" date="2017-12" db="EMBL/GenBank/DDBJ databases">
        <title>Sequencing the genomes of 1000 Actinobacteria strains.</title>
        <authorList>
            <person name="Klenk H.-P."/>
        </authorList>
    </citation>
    <scope>NUCLEOTIDE SEQUENCE [LARGE SCALE GENOMIC DNA]</scope>
    <source>
        <strain evidence="10">DSM 44228</strain>
    </source>
</reference>
<dbReference type="GO" id="GO:0005506">
    <property type="term" value="F:iron ion binding"/>
    <property type="evidence" value="ECO:0007669"/>
    <property type="project" value="UniProtKB-UniRule"/>
</dbReference>
<keyword evidence="2 8" id="KW-0813">Transport</keyword>
<evidence type="ECO:0000256" key="3">
    <source>
        <dbReference type="ARBA" id="ARBA00022723"/>
    </source>
</evidence>
<comment type="function">
    <text evidence="8">Ferredoxins are iron-sulfur proteins that transfer electrons in a wide variety of metabolic reactions.</text>
</comment>
<dbReference type="Pfam" id="PF13370">
    <property type="entry name" value="Fer4_13"/>
    <property type="match status" value="1"/>
</dbReference>
<dbReference type="RefSeq" id="WP_101376677.1">
    <property type="nucleotide sequence ID" value="NZ_CP061007.1"/>
</dbReference>
<protein>
    <recommendedName>
        <fullName evidence="8">Ferredoxin</fullName>
    </recommendedName>
</protein>
<keyword evidence="4 8" id="KW-0249">Electron transport</keyword>
<keyword evidence="5 8" id="KW-0408">Iron</keyword>
<feature type="domain" description="4Fe-4S ferredoxin-type" evidence="9">
    <location>
        <begin position="1"/>
        <end position="29"/>
    </location>
</feature>
<dbReference type="PANTHER" id="PTHR36923:SF3">
    <property type="entry name" value="FERREDOXIN"/>
    <property type="match status" value="1"/>
</dbReference>
<evidence type="ECO:0000256" key="8">
    <source>
        <dbReference type="RuleBase" id="RU368020"/>
    </source>
</evidence>
<evidence type="ECO:0000313" key="10">
    <source>
        <dbReference type="EMBL" id="PKW16781.1"/>
    </source>
</evidence>
<dbReference type="Proteomes" id="UP000233786">
    <property type="component" value="Unassembled WGS sequence"/>
</dbReference>
<keyword evidence="3 8" id="KW-0479">Metal-binding</keyword>
<comment type="caution">
    <text evidence="10">The sequence shown here is derived from an EMBL/GenBank/DDBJ whole genome shotgun (WGS) entry which is preliminary data.</text>
</comment>
<proteinExistence type="predicted"/>
<dbReference type="GO" id="GO:0009055">
    <property type="term" value="F:electron transfer activity"/>
    <property type="evidence" value="ECO:0007669"/>
    <property type="project" value="UniProtKB-UniRule"/>
</dbReference>
<evidence type="ECO:0000256" key="6">
    <source>
        <dbReference type="ARBA" id="ARBA00023014"/>
    </source>
</evidence>
<evidence type="ECO:0000313" key="11">
    <source>
        <dbReference type="Proteomes" id="UP000233786"/>
    </source>
</evidence>